<comment type="caution">
    <text evidence="4">The sequence shown here is derived from an EMBL/GenBank/DDBJ whole genome shotgun (WGS) entry which is preliminary data.</text>
</comment>
<feature type="compositionally biased region" description="Low complexity" evidence="2">
    <location>
        <begin position="89"/>
        <end position="99"/>
    </location>
</feature>
<protein>
    <recommendedName>
        <fullName evidence="3">NF-kappa-B-activating protein C-terminal domain-containing protein</fullName>
    </recommendedName>
</protein>
<dbReference type="PANTHER" id="PTHR13087">
    <property type="entry name" value="NF-KAPPA B ACTIVATING PROTEIN"/>
    <property type="match status" value="1"/>
</dbReference>
<dbReference type="InterPro" id="IPR040466">
    <property type="entry name" value="NKAP"/>
</dbReference>
<organism evidence="4 5">
    <name type="scientific">Linnemannia gamsii</name>
    <dbReference type="NCBI Taxonomy" id="64522"/>
    <lineage>
        <taxon>Eukaryota</taxon>
        <taxon>Fungi</taxon>
        <taxon>Fungi incertae sedis</taxon>
        <taxon>Mucoromycota</taxon>
        <taxon>Mortierellomycotina</taxon>
        <taxon>Mortierellomycetes</taxon>
        <taxon>Mortierellales</taxon>
        <taxon>Mortierellaceae</taxon>
        <taxon>Linnemannia</taxon>
    </lineage>
</organism>
<keyword evidence="5" id="KW-1185">Reference proteome</keyword>
<evidence type="ECO:0000256" key="2">
    <source>
        <dbReference type="SAM" id="MobiDB-lite"/>
    </source>
</evidence>
<dbReference type="EMBL" id="JAAAIM010000080">
    <property type="protein sequence ID" value="KAG0295579.1"/>
    <property type="molecule type" value="Genomic_DNA"/>
</dbReference>
<feature type="compositionally biased region" description="Basic and acidic residues" evidence="2">
    <location>
        <begin position="113"/>
        <end position="134"/>
    </location>
</feature>
<feature type="compositionally biased region" description="Basic and acidic residues" evidence="2">
    <location>
        <begin position="144"/>
        <end position="184"/>
    </location>
</feature>
<sequence>MPSSDSDRRRSPSSPDTDSRDIRHTISAIRSRPTRNQSQSPSPERRTSQSIRHLSRSPSPRHRSIRDHSRDRDRRHEGRQRGRSRSRSPYRGTSRNSRSPQPPPRVRSPPQEQNRRPSHDVSLDRDRHRGENNRRPSPSYESYRPARRDDTNRSYHRDDRDRYDGNERGRRDDDFRGNDRRGGARGDTSARGGPYSDQRYEDNQRSEESYRGGRRPQEAMKEYSDNRRDMRAGIKFSIWASSPSAEDLRNRSPSPDREVKKKSGKSKKHDSGSESDRSDQDRRRRRKGSKRRKDKRSSSRHRSSRHKSTRAASKKTRRSLSPLSGSEDESRDQPRNNHDGGKSLEDISTIAPRSAASIAQSQPAQDDVDMEFLDDMWVEKKVEMPEDDQDVGPAPLHLNDNRLSERNYGGALLAGEGSAMAAYVQDGKRIPRRGEIGLESDQIELYENVGYVMSGNRHARMNAVRVRKENQVISAEEKRALLIFNQEEKIKKDNKIINEMREMVASKLRSTGHSV</sequence>
<evidence type="ECO:0000313" key="4">
    <source>
        <dbReference type="EMBL" id="KAG0295579.1"/>
    </source>
</evidence>
<dbReference type="PANTHER" id="PTHR13087:SF0">
    <property type="entry name" value="NFKB ACTIVATING PROTEIN LIKE"/>
    <property type="match status" value="1"/>
</dbReference>
<feature type="compositionally biased region" description="Basic and acidic residues" evidence="2">
    <location>
        <begin position="1"/>
        <end position="10"/>
    </location>
</feature>
<feature type="compositionally biased region" description="Basic and acidic residues" evidence="2">
    <location>
        <begin position="331"/>
        <end position="345"/>
    </location>
</feature>
<feature type="domain" description="NF-kappa-B-activating protein C-terminal" evidence="3">
    <location>
        <begin position="406"/>
        <end position="505"/>
    </location>
</feature>
<evidence type="ECO:0000256" key="1">
    <source>
        <dbReference type="ARBA" id="ARBA00009313"/>
    </source>
</evidence>
<evidence type="ECO:0000313" key="5">
    <source>
        <dbReference type="Proteomes" id="UP001194696"/>
    </source>
</evidence>
<feature type="compositionally biased region" description="Basic and acidic residues" evidence="2">
    <location>
        <begin position="198"/>
        <end position="232"/>
    </location>
</feature>
<accession>A0ABQ7KDW1</accession>
<feature type="compositionally biased region" description="Basic residues" evidence="2">
    <location>
        <begin position="53"/>
        <end position="65"/>
    </location>
</feature>
<feature type="compositionally biased region" description="Basic and acidic residues" evidence="2">
    <location>
        <begin position="66"/>
        <end position="80"/>
    </location>
</feature>
<feature type="compositionally biased region" description="Basic residues" evidence="2">
    <location>
        <begin position="283"/>
        <end position="318"/>
    </location>
</feature>
<dbReference type="Proteomes" id="UP001194696">
    <property type="component" value="Unassembled WGS sequence"/>
</dbReference>
<feature type="compositionally biased region" description="Basic and acidic residues" evidence="2">
    <location>
        <begin position="269"/>
        <end position="282"/>
    </location>
</feature>
<dbReference type="InterPro" id="IPR009269">
    <property type="entry name" value="NKAP_C"/>
</dbReference>
<gene>
    <name evidence="4" type="ORF">BGZ96_011432</name>
</gene>
<feature type="compositionally biased region" description="Basic and acidic residues" evidence="2">
    <location>
        <begin position="246"/>
        <end position="261"/>
    </location>
</feature>
<name>A0ABQ7KDW1_9FUNG</name>
<evidence type="ECO:0000259" key="3">
    <source>
        <dbReference type="Pfam" id="PF06047"/>
    </source>
</evidence>
<feature type="region of interest" description="Disordered" evidence="2">
    <location>
        <begin position="1"/>
        <end position="345"/>
    </location>
</feature>
<comment type="similarity">
    <text evidence="1">Belongs to the NKAP family.</text>
</comment>
<reference evidence="4 5" key="1">
    <citation type="journal article" date="2020" name="Fungal Divers.">
        <title>Resolving the Mortierellaceae phylogeny through synthesis of multi-gene phylogenetics and phylogenomics.</title>
        <authorList>
            <person name="Vandepol N."/>
            <person name="Liber J."/>
            <person name="Desiro A."/>
            <person name="Na H."/>
            <person name="Kennedy M."/>
            <person name="Barry K."/>
            <person name="Grigoriev I.V."/>
            <person name="Miller A.N."/>
            <person name="O'Donnell K."/>
            <person name="Stajich J.E."/>
            <person name="Bonito G."/>
        </authorList>
    </citation>
    <scope>NUCLEOTIDE SEQUENCE [LARGE SCALE GENOMIC DNA]</scope>
    <source>
        <strain evidence="4 5">AD045</strain>
    </source>
</reference>
<proteinExistence type="inferred from homology"/>
<dbReference type="Pfam" id="PF06047">
    <property type="entry name" value="Nkap_C"/>
    <property type="match status" value="1"/>
</dbReference>